<dbReference type="Proteomes" id="UP000005150">
    <property type="component" value="Unassembled WGS sequence"/>
</dbReference>
<dbReference type="HOGENOM" id="CLU_3408702_0_0_10"/>
<protein>
    <submittedName>
        <fullName evidence="1">Uncharacterized protein</fullName>
    </submittedName>
</protein>
<evidence type="ECO:0000313" key="1">
    <source>
        <dbReference type="EMBL" id="EIY62395.1"/>
    </source>
</evidence>
<sequence length="29" mass="3597">MFYREETVLWKNQLTMLNNYPAKTDLVMF</sequence>
<dbReference type="EMBL" id="AGXV01000031">
    <property type="protein sequence ID" value="EIY62395.1"/>
    <property type="molecule type" value="Genomic_DNA"/>
</dbReference>
<proteinExistence type="predicted"/>
<gene>
    <name evidence="1" type="ORF">HMPREF1071_02510</name>
</gene>
<organism evidence="1 2">
    <name type="scientific">Bacteroides salyersiae CL02T12C01</name>
    <dbReference type="NCBI Taxonomy" id="997887"/>
    <lineage>
        <taxon>Bacteria</taxon>
        <taxon>Pseudomonadati</taxon>
        <taxon>Bacteroidota</taxon>
        <taxon>Bacteroidia</taxon>
        <taxon>Bacteroidales</taxon>
        <taxon>Bacteroidaceae</taxon>
        <taxon>Bacteroides</taxon>
    </lineage>
</organism>
<keyword evidence="2" id="KW-1185">Reference proteome</keyword>
<dbReference type="AlphaFoldDB" id="I8YGZ1"/>
<name>I8YGZ1_9BACE</name>
<comment type="caution">
    <text evidence="1">The sequence shown here is derived from an EMBL/GenBank/DDBJ whole genome shotgun (WGS) entry which is preliminary data.</text>
</comment>
<evidence type="ECO:0000313" key="2">
    <source>
        <dbReference type="Proteomes" id="UP000005150"/>
    </source>
</evidence>
<accession>I8YGZ1</accession>
<reference evidence="1 2" key="1">
    <citation type="submission" date="2012-02" db="EMBL/GenBank/DDBJ databases">
        <title>The Genome Sequence of Bacteroides salyersiae CL02T12C01.</title>
        <authorList>
            <consortium name="The Broad Institute Genome Sequencing Platform"/>
            <person name="Earl A."/>
            <person name="Ward D."/>
            <person name="Feldgarden M."/>
            <person name="Gevers D."/>
            <person name="Zitomersky N.L."/>
            <person name="Coyne M.J."/>
            <person name="Comstock L.E."/>
            <person name="Young S.K."/>
            <person name="Zeng Q."/>
            <person name="Gargeya S."/>
            <person name="Fitzgerald M."/>
            <person name="Haas B."/>
            <person name="Abouelleil A."/>
            <person name="Alvarado L."/>
            <person name="Arachchi H.M."/>
            <person name="Berlin A."/>
            <person name="Chapman S.B."/>
            <person name="Gearin G."/>
            <person name="Goldberg J."/>
            <person name="Griggs A."/>
            <person name="Gujja S."/>
            <person name="Hansen M."/>
            <person name="Heiman D."/>
            <person name="Howarth C."/>
            <person name="Larimer J."/>
            <person name="Lui A."/>
            <person name="MacDonald P.J.P."/>
            <person name="McCowen C."/>
            <person name="Montmayeur A."/>
            <person name="Murphy C."/>
            <person name="Neiman D."/>
            <person name="Pearson M."/>
            <person name="Priest M."/>
            <person name="Roberts A."/>
            <person name="Saif S."/>
            <person name="Shea T."/>
            <person name="Sisk P."/>
            <person name="Stolte C."/>
            <person name="Sykes S."/>
            <person name="Wortman J."/>
            <person name="Nusbaum C."/>
            <person name="Birren B."/>
        </authorList>
    </citation>
    <scope>NUCLEOTIDE SEQUENCE [LARGE SCALE GENOMIC DNA]</scope>
    <source>
        <strain evidence="1 2">CL02T12C01</strain>
    </source>
</reference>